<keyword evidence="1" id="KW-1185">Reference proteome</keyword>
<proteinExistence type="predicted"/>
<dbReference type="RefSeq" id="XP_075091679.1">
    <property type="nucleotide sequence ID" value="XM_075235578.1"/>
</dbReference>
<reference evidence="1" key="1">
    <citation type="journal article" date="2014" name="Nat. Commun.">
        <title>The tobacco genome sequence and its comparison with those of tomato and potato.</title>
        <authorList>
            <person name="Sierro N."/>
            <person name="Battey J.N."/>
            <person name="Ouadi S."/>
            <person name="Bakaher N."/>
            <person name="Bovet L."/>
            <person name="Willig A."/>
            <person name="Goepfert S."/>
            <person name="Peitsch M.C."/>
            <person name="Ivanov N.V."/>
        </authorList>
    </citation>
    <scope>NUCLEOTIDE SEQUENCE [LARGE SCALE GENOMIC DNA]</scope>
</reference>
<organism evidence="1 2">
    <name type="scientific">Nicotiana tabacum</name>
    <name type="common">Common tobacco</name>
    <dbReference type="NCBI Taxonomy" id="4097"/>
    <lineage>
        <taxon>Eukaryota</taxon>
        <taxon>Viridiplantae</taxon>
        <taxon>Streptophyta</taxon>
        <taxon>Embryophyta</taxon>
        <taxon>Tracheophyta</taxon>
        <taxon>Spermatophyta</taxon>
        <taxon>Magnoliopsida</taxon>
        <taxon>eudicotyledons</taxon>
        <taxon>Gunneridae</taxon>
        <taxon>Pentapetalae</taxon>
        <taxon>asterids</taxon>
        <taxon>lamiids</taxon>
        <taxon>Solanales</taxon>
        <taxon>Solanaceae</taxon>
        <taxon>Nicotianoideae</taxon>
        <taxon>Nicotianeae</taxon>
        <taxon>Nicotiana</taxon>
    </lineage>
</organism>
<reference evidence="2" key="2">
    <citation type="submission" date="2025-08" db="UniProtKB">
        <authorList>
            <consortium name="RefSeq"/>
        </authorList>
    </citation>
    <scope>IDENTIFICATION</scope>
    <source>
        <tissue evidence="2">Leaf</tissue>
    </source>
</reference>
<sequence length="149" mass="16909">MTRTSTGATPYLLVYGTEAVIPAEVEIPSLRIILEAELIDAEWVQIRYEQLALIDGKRMSAVCHVQLYQNRMARAFDKRVRPRQFTSGKLVLKRIFLHQNEAKEEFSPNCQGPYMVHRVISVPPVLSLSHCPFSSLATYAILNFLFLAG</sequence>
<name>A0AC58T369_TOBAC</name>
<accession>A0AC58T369</accession>
<gene>
    <name evidence="2" type="primary">LOC142171871</name>
</gene>
<evidence type="ECO:0000313" key="1">
    <source>
        <dbReference type="Proteomes" id="UP000790787"/>
    </source>
</evidence>
<dbReference type="Proteomes" id="UP000790787">
    <property type="component" value="Chromosome 17"/>
</dbReference>
<evidence type="ECO:0000313" key="2">
    <source>
        <dbReference type="RefSeq" id="XP_075091679.1"/>
    </source>
</evidence>
<protein>
    <submittedName>
        <fullName evidence="2">Uncharacterized protein LOC142171871</fullName>
    </submittedName>
</protein>